<keyword evidence="10" id="KW-0175">Coiled coil</keyword>
<dbReference type="Pfam" id="PF01496">
    <property type="entry name" value="V_ATPase_I"/>
    <property type="match status" value="1"/>
</dbReference>
<keyword evidence="3 9" id="KW-0813">Transport</keyword>
<comment type="similarity">
    <text evidence="2 9">Belongs to the V-ATPase 116 kDa subunit family.</text>
</comment>
<evidence type="ECO:0000256" key="9">
    <source>
        <dbReference type="RuleBase" id="RU361189"/>
    </source>
</evidence>
<dbReference type="GO" id="GO:0046961">
    <property type="term" value="F:proton-transporting ATPase activity, rotational mechanism"/>
    <property type="evidence" value="ECO:0007669"/>
    <property type="project" value="InterPro"/>
</dbReference>
<evidence type="ECO:0000256" key="4">
    <source>
        <dbReference type="ARBA" id="ARBA00022692"/>
    </source>
</evidence>
<evidence type="ECO:0000313" key="11">
    <source>
        <dbReference type="EMBL" id="KAL0478360.1"/>
    </source>
</evidence>
<dbReference type="InterPro" id="IPR002490">
    <property type="entry name" value="V-ATPase_116kDa_su"/>
</dbReference>
<keyword evidence="7 9" id="KW-0406">Ion transport</keyword>
<gene>
    <name evidence="11" type="ORF">AKO1_008600</name>
</gene>
<feature type="coiled-coil region" evidence="10">
    <location>
        <begin position="58"/>
        <end position="131"/>
    </location>
</feature>
<comment type="function">
    <text evidence="9">Essential component of the vacuolar proton pump (V-ATPase), a multimeric enzyme that catalyzes the translocation of protons across the membranes. Required for assembly and activity of the V-ATPase.</text>
</comment>
<name>A0AAW2YMN8_9EUKA</name>
<organism evidence="11 12">
    <name type="scientific">Acrasis kona</name>
    <dbReference type="NCBI Taxonomy" id="1008807"/>
    <lineage>
        <taxon>Eukaryota</taxon>
        <taxon>Discoba</taxon>
        <taxon>Heterolobosea</taxon>
        <taxon>Tetramitia</taxon>
        <taxon>Eutetramitia</taxon>
        <taxon>Acrasidae</taxon>
        <taxon>Acrasis</taxon>
    </lineage>
</organism>
<evidence type="ECO:0000256" key="3">
    <source>
        <dbReference type="ARBA" id="ARBA00022448"/>
    </source>
</evidence>
<dbReference type="GO" id="GO:0051117">
    <property type="term" value="F:ATPase binding"/>
    <property type="evidence" value="ECO:0007669"/>
    <property type="project" value="TreeGrafter"/>
</dbReference>
<dbReference type="GO" id="GO:0000220">
    <property type="term" value="C:vacuolar proton-transporting V-type ATPase, V0 domain"/>
    <property type="evidence" value="ECO:0007669"/>
    <property type="project" value="InterPro"/>
</dbReference>
<evidence type="ECO:0000256" key="2">
    <source>
        <dbReference type="ARBA" id="ARBA00009904"/>
    </source>
</evidence>
<feature type="transmembrane region" description="Helical" evidence="9">
    <location>
        <begin position="570"/>
        <end position="589"/>
    </location>
</feature>
<reference evidence="11 12" key="1">
    <citation type="submission" date="2024-03" db="EMBL/GenBank/DDBJ databases">
        <title>The Acrasis kona genome and developmental transcriptomes reveal deep origins of eukaryotic multicellular pathways.</title>
        <authorList>
            <person name="Sheikh S."/>
            <person name="Fu C.-J."/>
            <person name="Brown M.W."/>
            <person name="Baldauf S.L."/>
        </authorList>
    </citation>
    <scope>NUCLEOTIDE SEQUENCE [LARGE SCALE GENOMIC DNA]</scope>
    <source>
        <strain evidence="11 12">ATCC MYA-3509</strain>
    </source>
</reference>
<keyword evidence="6 9" id="KW-1133">Transmembrane helix</keyword>
<evidence type="ECO:0000256" key="10">
    <source>
        <dbReference type="SAM" id="Coils"/>
    </source>
</evidence>
<evidence type="ECO:0000256" key="8">
    <source>
        <dbReference type="ARBA" id="ARBA00023136"/>
    </source>
</evidence>
<dbReference type="PIRSF" id="PIRSF001293">
    <property type="entry name" value="ATP6V0A1"/>
    <property type="match status" value="1"/>
</dbReference>
<evidence type="ECO:0000256" key="6">
    <source>
        <dbReference type="ARBA" id="ARBA00022989"/>
    </source>
</evidence>
<dbReference type="EMBL" id="JAOPGA020000370">
    <property type="protein sequence ID" value="KAL0478360.1"/>
    <property type="molecule type" value="Genomic_DNA"/>
</dbReference>
<evidence type="ECO:0000256" key="7">
    <source>
        <dbReference type="ARBA" id="ARBA00023065"/>
    </source>
</evidence>
<evidence type="ECO:0000256" key="1">
    <source>
        <dbReference type="ARBA" id="ARBA00004141"/>
    </source>
</evidence>
<feature type="coiled-coil region" evidence="10">
    <location>
        <begin position="261"/>
        <end position="295"/>
    </location>
</feature>
<feature type="transmembrane region" description="Helical" evidence="9">
    <location>
        <begin position="794"/>
        <end position="814"/>
    </location>
</feature>
<keyword evidence="5 9" id="KW-0375">Hydrogen ion transport</keyword>
<evidence type="ECO:0000313" key="12">
    <source>
        <dbReference type="Proteomes" id="UP001431209"/>
    </source>
</evidence>
<dbReference type="InterPro" id="IPR026028">
    <property type="entry name" value="V-type_ATPase_116kDa_su_euka"/>
</dbReference>
<keyword evidence="4 9" id="KW-0812">Transmembrane</keyword>
<keyword evidence="12" id="KW-1185">Reference proteome</keyword>
<dbReference type="PANTHER" id="PTHR11629">
    <property type="entry name" value="VACUOLAR PROTON ATPASES"/>
    <property type="match status" value="1"/>
</dbReference>
<accession>A0AAW2YMN8</accession>
<comment type="subcellular location">
    <subcellularLocation>
        <location evidence="1">Membrane</location>
        <topology evidence="1">Multi-pass membrane protein</topology>
    </subcellularLocation>
</comment>
<feature type="transmembrane region" description="Helical" evidence="9">
    <location>
        <begin position="402"/>
        <end position="435"/>
    </location>
</feature>
<protein>
    <recommendedName>
        <fullName evidence="9">V-type proton ATPase subunit a</fullName>
    </recommendedName>
</protein>
<keyword evidence="8 9" id="KW-0472">Membrane</keyword>
<comment type="caution">
    <text evidence="11">The sequence shown here is derived from an EMBL/GenBank/DDBJ whole genome shotgun (WGS) entry which is preliminary data.</text>
</comment>
<feature type="transmembrane region" description="Helical" evidence="9">
    <location>
        <begin position="535"/>
        <end position="558"/>
    </location>
</feature>
<feature type="transmembrane region" description="Helical" evidence="9">
    <location>
        <begin position="455"/>
        <end position="473"/>
    </location>
</feature>
<dbReference type="GO" id="GO:0007035">
    <property type="term" value="P:vacuolar acidification"/>
    <property type="evidence" value="ECO:0007669"/>
    <property type="project" value="TreeGrafter"/>
</dbReference>
<dbReference type="AlphaFoldDB" id="A0AAW2YMN8"/>
<evidence type="ECO:0000256" key="5">
    <source>
        <dbReference type="ARBA" id="ARBA00022781"/>
    </source>
</evidence>
<dbReference type="PANTHER" id="PTHR11629:SF63">
    <property type="entry name" value="V-TYPE PROTON ATPASE SUBUNIT A"/>
    <property type="match status" value="1"/>
</dbReference>
<dbReference type="Proteomes" id="UP001431209">
    <property type="component" value="Unassembled WGS sequence"/>
</dbReference>
<proteinExistence type="inferred from homology"/>
<sequence length="862" mass="97540">MGSILRSEDMSLVQLTMQREAAHDTVASFGNLGLIQFKDLSADLNAFQRQYANDIKRCDELERILRYFEKQLKDSEIKRAVVPLFEGEEPATNTGDLFALETEFEEKEKELLQLNSNLEQMTLEKNKSEELTYVIKQGEAIFSNGQDEELPGNVDSGNGSSDYLVDDNSSLANSARSGGLGYVTGVIPQSKIPTFVLLIYRVTRGNMIPRFSEIPEKLFDQKSGTLIEKSVFTVFFGAQRAREMIKKICESLGANIHEYPSQDVISAQRRLNQKINELEQTINTTELRRNDILTEVSTHFESWKRKIAVEKAVYNALNMMDYKIPGSVIAEGWVPSKHLETIRYKLSEARLSSGAQIESYMEELRTDEVPPTFFETNKFTACFQDIVNAYGVPRYKEVNPAVFAIISFPFLFAVMFGDWGHGIILALFGLSVIVFENKLYKMAEESEMFGMIFHGRYILFMMGLFSIFTGLIYNDVFGLSLGIFGQSGYTFHHDASGRNVGTFSGDTYVFGVDPAWYGTSNKLLFYNSLKMKTSVIFGVVQMSLGIILAGVNMIYFGHYFDFVVEFIPELLLLWCSFGYMCVLIVVKWCRSWTEGVNRSPILGGVPAILPTMTDFFLRFTTLEQPRVFGTPSNSHVVPAVEGTNEQLRLQQVLLAIFAISIPVLLIPKPVYDHYFHKKHHHVDHSQHTHLQDDDIMGTGDVNHADTIVSVNDVHKATNHGEQVEESPFSEKMIKQLIHTIEFVLGVVSNTASYLRLWALSLAHAQLSEVFWDMTIKLLLTNENAIAEFLAKSGIGLVVIWAVWFVLTIGVLLLMESLSAFLHALRLHWVEFQNKFFAGDGHLFQPFHISSIIKAAEKENRED</sequence>